<comment type="caution">
    <text evidence="3">The sequence shown here is derived from an EMBL/GenBank/DDBJ whole genome shotgun (WGS) entry which is preliminary data.</text>
</comment>
<name>A0A9N9A0S8_9GLOM</name>
<keyword evidence="1" id="KW-0175">Coiled coil</keyword>
<reference evidence="3" key="1">
    <citation type="submission" date="2021-06" db="EMBL/GenBank/DDBJ databases">
        <authorList>
            <person name="Kallberg Y."/>
            <person name="Tangrot J."/>
            <person name="Rosling A."/>
        </authorList>
    </citation>
    <scope>NUCLEOTIDE SEQUENCE</scope>
    <source>
        <strain evidence="3">FL966</strain>
    </source>
</reference>
<dbReference type="Gene3D" id="3.40.50.300">
    <property type="entry name" value="P-loop containing nucleotide triphosphate hydrolases"/>
    <property type="match status" value="1"/>
</dbReference>
<proteinExistence type="predicted"/>
<dbReference type="InterPro" id="IPR018310">
    <property type="entry name" value="Put_endonuclease_Z1-dom"/>
</dbReference>
<evidence type="ECO:0000259" key="2">
    <source>
        <dbReference type="Pfam" id="PF10593"/>
    </source>
</evidence>
<organism evidence="3 4">
    <name type="scientific">Cetraspora pellucida</name>
    <dbReference type="NCBI Taxonomy" id="1433469"/>
    <lineage>
        <taxon>Eukaryota</taxon>
        <taxon>Fungi</taxon>
        <taxon>Fungi incertae sedis</taxon>
        <taxon>Mucoromycota</taxon>
        <taxon>Glomeromycotina</taxon>
        <taxon>Glomeromycetes</taxon>
        <taxon>Diversisporales</taxon>
        <taxon>Gigasporaceae</taxon>
        <taxon>Cetraspora</taxon>
    </lineage>
</organism>
<protein>
    <submittedName>
        <fullName evidence="3">2654_t:CDS:1</fullName>
    </submittedName>
</protein>
<gene>
    <name evidence="3" type="ORF">CPELLU_LOCUS3104</name>
</gene>
<dbReference type="SUPFAM" id="SSF52540">
    <property type="entry name" value="P-loop containing nucleoside triphosphate hydrolases"/>
    <property type="match status" value="1"/>
</dbReference>
<dbReference type="Pfam" id="PF10593">
    <property type="entry name" value="Z1"/>
    <property type="match status" value="1"/>
</dbReference>
<dbReference type="AlphaFoldDB" id="A0A9N9A0S8"/>
<dbReference type="OrthoDB" id="414133at2759"/>
<accession>A0A9N9A0S8</accession>
<dbReference type="InterPro" id="IPR027417">
    <property type="entry name" value="P-loop_NTPase"/>
</dbReference>
<keyword evidence="4" id="KW-1185">Reference proteome</keyword>
<evidence type="ECO:0000256" key="1">
    <source>
        <dbReference type="SAM" id="Coils"/>
    </source>
</evidence>
<evidence type="ECO:0000313" key="4">
    <source>
        <dbReference type="Proteomes" id="UP000789759"/>
    </source>
</evidence>
<dbReference type="Proteomes" id="UP000789759">
    <property type="component" value="Unassembled WGS sequence"/>
</dbReference>
<sequence>MVENEEQENKMINYFSDKFTLHNSQEIGEQNSLAIKESSERILKRLESISGKSQAGIMYGKIQSGKTKNFLALISFSFDKGYAICILLNSSIVSIANQNKERVEDCFKEEKEKVKILVVEKNKNQLENENGEALQRKWVGKGKKIIIVIPKHHSWLEKVIQFITKNKILFSNKVLIVDDEGDQASLNNNATRTNQEATKTNDLINRMRNELPHHSYVFVTATPFANIIVDNRNERTHEKMIRIIPDIEAKKLLSSKDTSLSSSLKKALATFLVGATLLELRKGDGPGYEMIINPHYGLEEQKNIFGKVQKFVEELKSSFEKSDGYFESFVRDGLQEISADVVHSVNDADLVNSVKHTVNECMVTTLNSEGNSKESEQTTANNIYIGAKSIEEKPLAKWIVEGGGFVLDSTTQRLTRSGVGKTYQEEPKEQYLPYSPQENIKIEEEFYQKLAAEENSIFVKSKVIYSDKNYQAKEFENLQKLFEEFFGPELSSHIFFKKIGVKREIFQQIVEASVASSTKTKLVLVDLEEKPKKRTLTDGKLKNFFGGTEEKEDNKRFRPINKDEIMLQV</sequence>
<feature type="domain" description="Putative endonuclease Z1" evidence="2">
    <location>
        <begin position="263"/>
        <end position="388"/>
    </location>
</feature>
<evidence type="ECO:0000313" key="3">
    <source>
        <dbReference type="EMBL" id="CAG8514993.1"/>
    </source>
</evidence>
<feature type="coiled-coil region" evidence="1">
    <location>
        <begin position="109"/>
        <end position="136"/>
    </location>
</feature>
<dbReference type="EMBL" id="CAJVQA010001451">
    <property type="protein sequence ID" value="CAG8514993.1"/>
    <property type="molecule type" value="Genomic_DNA"/>
</dbReference>